<organism evidence="8 9">
    <name type="scientific">Sphingomonas spermidinifaciens</name>
    <dbReference type="NCBI Taxonomy" id="1141889"/>
    <lineage>
        <taxon>Bacteria</taxon>
        <taxon>Pseudomonadati</taxon>
        <taxon>Pseudomonadota</taxon>
        <taxon>Alphaproteobacteria</taxon>
        <taxon>Sphingomonadales</taxon>
        <taxon>Sphingomonadaceae</taxon>
        <taxon>Sphingomonas</taxon>
    </lineage>
</organism>
<feature type="binding site" evidence="5">
    <location>
        <position position="120"/>
    </location>
    <ligand>
        <name>substrate</name>
    </ligand>
</feature>
<accession>A0A2A4B755</accession>
<comment type="similarity">
    <text evidence="2">Belongs to the HpcH/HpaI aldolase family.</text>
</comment>
<dbReference type="AlphaFoldDB" id="A0A2A4B755"/>
<dbReference type="PIRSF" id="PIRSF015582">
    <property type="entry name" value="Cit_lyase_B"/>
    <property type="match status" value="1"/>
</dbReference>
<dbReference type="EMBL" id="NWMW01000001">
    <property type="protein sequence ID" value="PCD03476.1"/>
    <property type="molecule type" value="Genomic_DNA"/>
</dbReference>
<evidence type="ECO:0000313" key="9">
    <source>
        <dbReference type="Proteomes" id="UP000218366"/>
    </source>
</evidence>
<dbReference type="PANTHER" id="PTHR32308:SF10">
    <property type="entry name" value="CITRATE LYASE SUBUNIT BETA"/>
    <property type="match status" value="1"/>
</dbReference>
<dbReference type="InterPro" id="IPR015813">
    <property type="entry name" value="Pyrv/PenolPyrv_kinase-like_dom"/>
</dbReference>
<evidence type="ECO:0000256" key="6">
    <source>
        <dbReference type="PIRSR" id="PIRSR015582-2"/>
    </source>
</evidence>
<gene>
    <name evidence="8" type="ORF">COC42_03595</name>
</gene>
<feature type="binding site" evidence="6">
    <location>
        <position position="146"/>
    </location>
    <ligand>
        <name>Mg(2+)</name>
        <dbReference type="ChEBI" id="CHEBI:18420"/>
    </ligand>
</feature>
<feature type="binding site" evidence="5">
    <location>
        <position position="70"/>
    </location>
    <ligand>
        <name>substrate</name>
    </ligand>
</feature>
<dbReference type="GO" id="GO:0006107">
    <property type="term" value="P:oxaloacetate metabolic process"/>
    <property type="evidence" value="ECO:0007669"/>
    <property type="project" value="TreeGrafter"/>
</dbReference>
<dbReference type="GO" id="GO:0016829">
    <property type="term" value="F:lyase activity"/>
    <property type="evidence" value="ECO:0007669"/>
    <property type="project" value="UniProtKB-KW"/>
</dbReference>
<keyword evidence="9" id="KW-1185">Reference proteome</keyword>
<dbReference type="InterPro" id="IPR040442">
    <property type="entry name" value="Pyrv_kinase-like_dom_sf"/>
</dbReference>
<evidence type="ECO:0000256" key="3">
    <source>
        <dbReference type="ARBA" id="ARBA00022723"/>
    </source>
</evidence>
<dbReference type="GO" id="GO:0000287">
    <property type="term" value="F:magnesium ion binding"/>
    <property type="evidence" value="ECO:0007669"/>
    <property type="project" value="TreeGrafter"/>
</dbReference>
<evidence type="ECO:0000256" key="5">
    <source>
        <dbReference type="PIRSR" id="PIRSR015582-1"/>
    </source>
</evidence>
<protein>
    <submittedName>
        <fullName evidence="8">CoA ester lyase</fullName>
    </submittedName>
</protein>
<dbReference type="Pfam" id="PF03328">
    <property type="entry name" value="HpcH_HpaI"/>
    <property type="match status" value="1"/>
</dbReference>
<dbReference type="RefSeq" id="WP_096341877.1">
    <property type="nucleotide sequence ID" value="NZ_NWMW01000001.1"/>
</dbReference>
<comment type="cofactor">
    <cofactor evidence="1">
        <name>Mg(2+)</name>
        <dbReference type="ChEBI" id="CHEBI:18420"/>
    </cofactor>
</comment>
<evidence type="ECO:0000256" key="2">
    <source>
        <dbReference type="ARBA" id="ARBA00005568"/>
    </source>
</evidence>
<comment type="caution">
    <text evidence="8">The sequence shown here is derived from an EMBL/GenBank/DDBJ whole genome shotgun (WGS) entry which is preliminary data.</text>
</comment>
<dbReference type="Gene3D" id="3.20.20.60">
    <property type="entry name" value="Phosphoenolpyruvate-binding domains"/>
    <property type="match status" value="1"/>
</dbReference>
<dbReference type="PANTHER" id="PTHR32308">
    <property type="entry name" value="LYASE BETA SUBUNIT, PUTATIVE (AFU_ORTHOLOGUE AFUA_4G13030)-RELATED"/>
    <property type="match status" value="1"/>
</dbReference>
<sequence>MTAPSNLPPRTALFLPASNPRAIEKARGLAAEMIVLDLEDSVRDEDKAGAREAAVAAAAEGFGDRLVAIRVNGEEDAGHAADVRAVAGSAADFLVVPKVETPDLAARVAAAGKPVLAMIETPAGVLAAPAIAAVPGVEGLIAGVNDLRATLGVPADSGRAGIGYALQAIVLAARAGGVWALDGVYNALEDEAGLAEDCAAGRLIGFDGKTLIHPNQIAVAARAFGPSEVEVAEAEALVAAATGGAERFRGRMIETMHVDQARALLARAGKGVAHFAPRV</sequence>
<keyword evidence="8" id="KW-0456">Lyase</keyword>
<evidence type="ECO:0000259" key="7">
    <source>
        <dbReference type="Pfam" id="PF03328"/>
    </source>
</evidence>
<evidence type="ECO:0000313" key="8">
    <source>
        <dbReference type="EMBL" id="PCD03476.1"/>
    </source>
</evidence>
<dbReference type="InterPro" id="IPR005000">
    <property type="entry name" value="Aldolase/citrate-lyase_domain"/>
</dbReference>
<evidence type="ECO:0000256" key="1">
    <source>
        <dbReference type="ARBA" id="ARBA00001946"/>
    </source>
</evidence>
<dbReference type="OrthoDB" id="9800547at2"/>
<name>A0A2A4B755_9SPHN</name>
<dbReference type="Proteomes" id="UP000218366">
    <property type="component" value="Unassembled WGS sequence"/>
</dbReference>
<feature type="domain" description="HpcH/HpaI aldolase/citrate lyase" evidence="7">
    <location>
        <begin position="10"/>
        <end position="214"/>
    </location>
</feature>
<dbReference type="InterPro" id="IPR011206">
    <property type="entry name" value="Citrate_lyase_beta/mcl1/mcl2"/>
</dbReference>
<feature type="binding site" evidence="6">
    <location>
        <position position="120"/>
    </location>
    <ligand>
        <name>Mg(2+)</name>
        <dbReference type="ChEBI" id="CHEBI:18420"/>
    </ligand>
</feature>
<proteinExistence type="inferred from homology"/>
<keyword evidence="4 6" id="KW-0460">Magnesium</keyword>
<dbReference type="SUPFAM" id="SSF51621">
    <property type="entry name" value="Phosphoenolpyruvate/pyruvate domain"/>
    <property type="match status" value="1"/>
</dbReference>
<reference evidence="8 9" key="1">
    <citation type="submission" date="2017-09" db="EMBL/GenBank/DDBJ databases">
        <title>Sphingomonas spermidinifaciens 9NM-10, whole genome shotgun sequence.</title>
        <authorList>
            <person name="Feng G."/>
            <person name="Zhu H."/>
        </authorList>
    </citation>
    <scope>NUCLEOTIDE SEQUENCE [LARGE SCALE GENOMIC DNA]</scope>
    <source>
        <strain evidence="8 9">9NM-10</strain>
    </source>
</reference>
<evidence type="ECO:0000256" key="4">
    <source>
        <dbReference type="ARBA" id="ARBA00022842"/>
    </source>
</evidence>
<keyword evidence="3 6" id="KW-0479">Metal-binding</keyword>